<accession>N6X648</accession>
<dbReference type="InterPro" id="IPR032687">
    <property type="entry name" value="AraC-type_N"/>
</dbReference>
<dbReference type="PATRIC" id="fig|626887.3.peg.517"/>
<organism evidence="5 6">
    <name type="scientific">Marinobacter nanhaiticus D15-8W</name>
    <dbReference type="NCBI Taxonomy" id="626887"/>
    <lineage>
        <taxon>Bacteria</taxon>
        <taxon>Pseudomonadati</taxon>
        <taxon>Pseudomonadota</taxon>
        <taxon>Gammaproteobacteria</taxon>
        <taxon>Pseudomonadales</taxon>
        <taxon>Marinobacteraceae</taxon>
        <taxon>Marinobacter</taxon>
    </lineage>
</organism>
<keyword evidence="1" id="KW-0805">Transcription regulation</keyword>
<evidence type="ECO:0000313" key="6">
    <source>
        <dbReference type="Proteomes" id="UP000013165"/>
    </source>
</evidence>
<dbReference type="Pfam" id="PF12833">
    <property type="entry name" value="HTH_18"/>
    <property type="match status" value="1"/>
</dbReference>
<proteinExistence type="predicted"/>
<gene>
    <name evidence="5" type="ORF">J057_02690</name>
</gene>
<evidence type="ECO:0000256" key="2">
    <source>
        <dbReference type="ARBA" id="ARBA00023125"/>
    </source>
</evidence>
<dbReference type="GO" id="GO:0000976">
    <property type="term" value="F:transcription cis-regulatory region binding"/>
    <property type="evidence" value="ECO:0007669"/>
    <property type="project" value="TreeGrafter"/>
</dbReference>
<keyword evidence="3" id="KW-0804">Transcription</keyword>
<dbReference type="Pfam" id="PF12625">
    <property type="entry name" value="Arabinose_bd"/>
    <property type="match status" value="1"/>
</dbReference>
<dbReference type="PANTHER" id="PTHR47894:SF1">
    <property type="entry name" value="HTH-TYPE TRANSCRIPTIONAL REGULATOR VQSM"/>
    <property type="match status" value="1"/>
</dbReference>
<name>N6X648_9GAMM</name>
<dbReference type="AlphaFoldDB" id="N6X648"/>
<sequence>MDFDAKLIPLHRHPLGFIEAFCSLGARQEELLKGTGISPATFDMQEVYISYNQIHALIRNGIRLCPLPAVGVHVGMRFDWCFWGPVGFAVYCSPSLKDAAEAFKRYMVTAQPFYTMVASQPNAYLDADNRVVEPLDYPTADDRDPMVRQFIHEFRLAVSLRIWDMCGNKSVDDPSIHVRLTTPKPEDTSLYDSLPCTSITFDCDESSISGQIDFAFKRFRLLRLRTFERLVRQCERELSRMPAHVTFADRVRWHIRAHFKPDINLEQVATQLSMTPRSLTRRLAGENASFRRILHEVRMEIASHQLRFSRLSVEDVSEITGFSCASSLRRAMKNWTGTTISQIREAVA</sequence>
<feature type="domain" description="HTH araC/xylS-type" evidence="4">
    <location>
        <begin position="249"/>
        <end position="346"/>
    </location>
</feature>
<dbReference type="GO" id="GO:0005829">
    <property type="term" value="C:cytosol"/>
    <property type="evidence" value="ECO:0007669"/>
    <property type="project" value="TreeGrafter"/>
</dbReference>
<keyword evidence="2" id="KW-0238">DNA-binding</keyword>
<dbReference type="SUPFAM" id="SSF46689">
    <property type="entry name" value="Homeodomain-like"/>
    <property type="match status" value="1"/>
</dbReference>
<dbReference type="Gene3D" id="1.10.10.60">
    <property type="entry name" value="Homeodomain-like"/>
    <property type="match status" value="1"/>
</dbReference>
<evidence type="ECO:0000256" key="1">
    <source>
        <dbReference type="ARBA" id="ARBA00023015"/>
    </source>
</evidence>
<dbReference type="Proteomes" id="UP000013165">
    <property type="component" value="Unassembled WGS sequence"/>
</dbReference>
<dbReference type="SMART" id="SM00342">
    <property type="entry name" value="HTH_ARAC"/>
    <property type="match status" value="1"/>
</dbReference>
<keyword evidence="6" id="KW-1185">Reference proteome</keyword>
<dbReference type="InterPro" id="IPR018060">
    <property type="entry name" value="HTH_AraC"/>
</dbReference>
<dbReference type="GO" id="GO:0003700">
    <property type="term" value="F:DNA-binding transcription factor activity"/>
    <property type="evidence" value="ECO:0007669"/>
    <property type="project" value="InterPro"/>
</dbReference>
<dbReference type="PANTHER" id="PTHR47894">
    <property type="entry name" value="HTH-TYPE TRANSCRIPTIONAL REGULATOR GADX"/>
    <property type="match status" value="1"/>
</dbReference>
<evidence type="ECO:0000259" key="4">
    <source>
        <dbReference type="PROSITE" id="PS01124"/>
    </source>
</evidence>
<dbReference type="eggNOG" id="COG2207">
    <property type="taxonomic scope" value="Bacteria"/>
</dbReference>
<dbReference type="EMBL" id="APLQ01000010">
    <property type="protein sequence ID" value="ENO16578.1"/>
    <property type="molecule type" value="Genomic_DNA"/>
</dbReference>
<dbReference type="RefSeq" id="WP_004583088.1">
    <property type="nucleotide sequence ID" value="NZ_AP028878.1"/>
</dbReference>
<dbReference type="InterPro" id="IPR009057">
    <property type="entry name" value="Homeodomain-like_sf"/>
</dbReference>
<comment type="caution">
    <text evidence="5">The sequence shown here is derived from an EMBL/GenBank/DDBJ whole genome shotgun (WGS) entry which is preliminary data.</text>
</comment>
<dbReference type="HOGENOM" id="CLU_047522_3_1_6"/>
<evidence type="ECO:0000313" key="5">
    <source>
        <dbReference type="EMBL" id="ENO16578.1"/>
    </source>
</evidence>
<reference evidence="5 6" key="1">
    <citation type="journal article" date="2013" name="Genome Announc.">
        <title>Genome Sequence of the Polycyclic Aromatic Hydrocarbon-Degrading Bacterium Strain Marinobacter nanhaiticus D15-8WT.</title>
        <authorList>
            <person name="Cui Z."/>
            <person name="Gao W."/>
            <person name="Li Q."/>
            <person name="Xu G."/>
            <person name="Zheng L."/>
        </authorList>
    </citation>
    <scope>NUCLEOTIDE SEQUENCE [LARGE SCALE GENOMIC DNA]</scope>
    <source>
        <strain evidence="5 6">D15-8W</strain>
    </source>
</reference>
<dbReference type="OrthoDB" id="6350022at2"/>
<protein>
    <submittedName>
        <fullName evidence="5">AraC family transcriptional regulator</fullName>
    </submittedName>
</protein>
<evidence type="ECO:0000256" key="3">
    <source>
        <dbReference type="ARBA" id="ARBA00023163"/>
    </source>
</evidence>
<dbReference type="PROSITE" id="PS01124">
    <property type="entry name" value="HTH_ARAC_FAMILY_2"/>
    <property type="match status" value="1"/>
</dbReference>
<dbReference type="STRING" id="626887.J057_02690"/>